<evidence type="ECO:0000256" key="2">
    <source>
        <dbReference type="ARBA" id="ARBA00005453"/>
    </source>
</evidence>
<dbReference type="InterPro" id="IPR018796">
    <property type="entry name" value="COA8"/>
</dbReference>
<dbReference type="GO" id="GO:0097193">
    <property type="term" value="P:intrinsic apoptotic signaling pathway"/>
    <property type="evidence" value="ECO:0007669"/>
    <property type="project" value="InterPro"/>
</dbReference>
<keyword evidence="4" id="KW-0809">Transit peptide</keyword>
<evidence type="ECO:0000313" key="8">
    <source>
        <dbReference type="EMBL" id="KAJ2841465.1"/>
    </source>
</evidence>
<dbReference type="Proteomes" id="UP001139887">
    <property type="component" value="Unassembled WGS sequence"/>
</dbReference>
<proteinExistence type="inferred from homology"/>
<dbReference type="EMBL" id="JANBUW010002166">
    <property type="protein sequence ID" value="KAJ2841465.1"/>
    <property type="molecule type" value="Genomic_DNA"/>
</dbReference>
<evidence type="ECO:0000256" key="5">
    <source>
        <dbReference type="ARBA" id="ARBA00023128"/>
    </source>
</evidence>
<keyword evidence="9" id="KW-1185">Reference proteome</keyword>
<evidence type="ECO:0000256" key="3">
    <source>
        <dbReference type="ARBA" id="ARBA00022792"/>
    </source>
</evidence>
<dbReference type="OrthoDB" id="6246201at2759"/>
<organism evidence="8 9">
    <name type="scientific">Coemansia brasiliensis</name>
    <dbReference type="NCBI Taxonomy" id="2650707"/>
    <lineage>
        <taxon>Eukaryota</taxon>
        <taxon>Fungi</taxon>
        <taxon>Fungi incertae sedis</taxon>
        <taxon>Zoopagomycota</taxon>
        <taxon>Kickxellomycotina</taxon>
        <taxon>Kickxellomycetes</taxon>
        <taxon>Kickxellales</taxon>
        <taxon>Kickxellaceae</taxon>
        <taxon>Coemansia</taxon>
    </lineage>
</organism>
<dbReference type="Pfam" id="PF10231">
    <property type="entry name" value="COA8"/>
    <property type="match status" value="1"/>
</dbReference>
<name>A0A9W8I2B5_9FUNG</name>
<feature type="non-terminal residue" evidence="8">
    <location>
        <position position="1"/>
    </location>
</feature>
<sequence>KDKDLPLLPGQFLVGAPDPISNIRPVKFFIPNDETVWERNYRQLRESAAQRDHEFWLDNNQRFEQGRAEFERQLVEAKGQCTIDDLSEYYKKYQEESYLRHLEYNQYVWRRSWQMIWPGILAWTQEVRRRSRRKNECLARHSEQQYFFDQQSSEPTNKLQDGKQNKTEPNRRAEKIRSYY</sequence>
<protein>
    <recommendedName>
        <fullName evidence="10">Apoptogenic protein 1, mitochondrial</fullName>
    </recommendedName>
</protein>
<comment type="subcellular location">
    <subcellularLocation>
        <location evidence="1">Mitochondrion inner membrane</location>
        <topology evidence="1">Peripheral membrane protein</topology>
        <orientation evidence="1">Matrix side</orientation>
    </subcellularLocation>
</comment>
<comment type="caution">
    <text evidence="8">The sequence shown here is derived from an EMBL/GenBank/DDBJ whole genome shotgun (WGS) entry which is preliminary data.</text>
</comment>
<dbReference type="AlphaFoldDB" id="A0A9W8I2B5"/>
<feature type="region of interest" description="Disordered" evidence="7">
    <location>
        <begin position="148"/>
        <end position="180"/>
    </location>
</feature>
<dbReference type="GO" id="GO:0005743">
    <property type="term" value="C:mitochondrial inner membrane"/>
    <property type="evidence" value="ECO:0007669"/>
    <property type="project" value="UniProtKB-SubCell"/>
</dbReference>
<evidence type="ECO:0000256" key="6">
    <source>
        <dbReference type="ARBA" id="ARBA00023136"/>
    </source>
</evidence>
<evidence type="ECO:0008006" key="10">
    <source>
        <dbReference type="Google" id="ProtNLM"/>
    </source>
</evidence>
<dbReference type="PANTHER" id="PTHR31107:SF2">
    <property type="entry name" value="CYTOCHROME C OXIDASE ASSEMBLY FACTOR 8"/>
    <property type="match status" value="1"/>
</dbReference>
<feature type="compositionally biased region" description="Basic and acidic residues" evidence="7">
    <location>
        <begin position="160"/>
        <end position="180"/>
    </location>
</feature>
<reference evidence="8" key="1">
    <citation type="submission" date="2022-07" db="EMBL/GenBank/DDBJ databases">
        <title>Phylogenomic reconstructions and comparative analyses of Kickxellomycotina fungi.</title>
        <authorList>
            <person name="Reynolds N.K."/>
            <person name="Stajich J.E."/>
            <person name="Barry K."/>
            <person name="Grigoriev I.V."/>
            <person name="Crous P."/>
            <person name="Smith M.E."/>
        </authorList>
    </citation>
    <scope>NUCLEOTIDE SEQUENCE</scope>
    <source>
        <strain evidence="8">NRRL 1566</strain>
    </source>
</reference>
<accession>A0A9W8I2B5</accession>
<comment type="similarity">
    <text evidence="2">Belongs to the COA8 family.</text>
</comment>
<evidence type="ECO:0000256" key="7">
    <source>
        <dbReference type="SAM" id="MobiDB-lite"/>
    </source>
</evidence>
<keyword evidence="6" id="KW-0472">Membrane</keyword>
<evidence type="ECO:0000313" key="9">
    <source>
        <dbReference type="Proteomes" id="UP001139887"/>
    </source>
</evidence>
<gene>
    <name evidence="8" type="ORF">IWW36_006250</name>
</gene>
<evidence type="ECO:0000256" key="4">
    <source>
        <dbReference type="ARBA" id="ARBA00022946"/>
    </source>
</evidence>
<evidence type="ECO:0000256" key="1">
    <source>
        <dbReference type="ARBA" id="ARBA00004443"/>
    </source>
</evidence>
<keyword evidence="3" id="KW-0999">Mitochondrion inner membrane</keyword>
<dbReference type="PANTHER" id="PTHR31107">
    <property type="entry name" value="APOPTOGENIC PROTEIN 1, MITOCHONDRIAL"/>
    <property type="match status" value="1"/>
</dbReference>
<keyword evidence="5" id="KW-0496">Mitochondrion</keyword>
<feature type="compositionally biased region" description="Polar residues" evidence="7">
    <location>
        <begin position="148"/>
        <end position="159"/>
    </location>
</feature>